<keyword evidence="4" id="KW-1185">Reference proteome</keyword>
<dbReference type="InterPro" id="IPR026509">
    <property type="entry name" value="TMEM183"/>
</dbReference>
<dbReference type="PANTHER" id="PTHR20988">
    <property type="entry name" value="TRANSMEMBRANE PROTEIN 183A-RELATED"/>
    <property type="match status" value="1"/>
</dbReference>
<comment type="caution">
    <text evidence="3">The sequence shown here is derived from an EMBL/GenBank/DDBJ whole genome shotgun (WGS) entry which is preliminary data.</text>
</comment>
<protein>
    <submittedName>
        <fullName evidence="3">Uncharacterized protein</fullName>
    </submittedName>
</protein>
<name>A0A212CFS1_CEREH</name>
<gene>
    <name evidence="3" type="ORF">Celaphus_00002015</name>
</gene>
<keyword evidence="2" id="KW-0472">Membrane</keyword>
<evidence type="ECO:0000313" key="3">
    <source>
        <dbReference type="EMBL" id="OWK04858.1"/>
    </source>
</evidence>
<organism evidence="3 4">
    <name type="scientific">Cervus elaphus hippelaphus</name>
    <name type="common">European red deer</name>
    <dbReference type="NCBI Taxonomy" id="46360"/>
    <lineage>
        <taxon>Eukaryota</taxon>
        <taxon>Metazoa</taxon>
        <taxon>Chordata</taxon>
        <taxon>Craniata</taxon>
        <taxon>Vertebrata</taxon>
        <taxon>Euteleostomi</taxon>
        <taxon>Mammalia</taxon>
        <taxon>Eutheria</taxon>
        <taxon>Laurasiatheria</taxon>
        <taxon>Artiodactyla</taxon>
        <taxon>Ruminantia</taxon>
        <taxon>Pecora</taxon>
        <taxon>Cervidae</taxon>
        <taxon>Cervinae</taxon>
        <taxon>Cervus</taxon>
    </lineage>
</organism>
<evidence type="ECO:0000313" key="4">
    <source>
        <dbReference type="Proteomes" id="UP000242450"/>
    </source>
</evidence>
<proteinExistence type="predicted"/>
<dbReference type="AlphaFoldDB" id="A0A212CFS1"/>
<feature type="region of interest" description="Disordered" evidence="1">
    <location>
        <begin position="67"/>
        <end position="96"/>
    </location>
</feature>
<evidence type="ECO:0000256" key="1">
    <source>
        <dbReference type="SAM" id="MobiDB-lite"/>
    </source>
</evidence>
<accession>A0A212CFS1</accession>
<dbReference type="OrthoDB" id="5955317at2759"/>
<feature type="non-terminal residue" evidence="3">
    <location>
        <position position="273"/>
    </location>
</feature>
<dbReference type="GO" id="GO:0019005">
    <property type="term" value="C:SCF ubiquitin ligase complex"/>
    <property type="evidence" value="ECO:0007669"/>
    <property type="project" value="TreeGrafter"/>
</dbReference>
<sequence>MAWGPGPLTQSHPNTVAMPKRGKRLKFRAQDACSGRVTVVDYANSDLAIVPAVEALSGAGEPCDIIDSSGETGAQEESIRERTISRKKKSKRHREDLDGLEEKKCLDCHLHCCLLDEVVPKTLHTGYLSAFAPVTRVSEEAALFSGIKIIGNRQEPMWEFNCKFKKQSPRLKSKGMGGFQPPIQYKDVHNNPDQDCCLLQVTILNFIFIPIVMGMIFTLFTINVSTDSAASSNYPVRGGQKLLGEQGVRVILNPAHSIQLFDWWHPQYLFSLN</sequence>
<dbReference type="GO" id="GO:0031647">
    <property type="term" value="P:regulation of protein stability"/>
    <property type="evidence" value="ECO:0007669"/>
    <property type="project" value="TreeGrafter"/>
</dbReference>
<dbReference type="Proteomes" id="UP000242450">
    <property type="component" value="Chromosome 20"/>
</dbReference>
<dbReference type="PANTHER" id="PTHR20988:SF2">
    <property type="entry name" value="TRANSMEMBRANE PROTEIN 183A-RELATED"/>
    <property type="match status" value="1"/>
</dbReference>
<keyword evidence="2" id="KW-1133">Transmembrane helix</keyword>
<dbReference type="EMBL" id="MKHE01000020">
    <property type="protein sequence ID" value="OWK04858.1"/>
    <property type="molecule type" value="Genomic_DNA"/>
</dbReference>
<reference evidence="3 4" key="1">
    <citation type="journal article" date="2018" name="Mol. Genet. Genomics">
        <title>The red deer Cervus elaphus genome CerEla1.0: sequencing, annotating, genes, and chromosomes.</title>
        <authorList>
            <person name="Bana N.A."/>
            <person name="Nyiri A."/>
            <person name="Nagy J."/>
            <person name="Frank K."/>
            <person name="Nagy T."/>
            <person name="Steger V."/>
            <person name="Schiller M."/>
            <person name="Lakatos P."/>
            <person name="Sugar L."/>
            <person name="Horn P."/>
            <person name="Barta E."/>
            <person name="Orosz L."/>
        </authorList>
    </citation>
    <scope>NUCLEOTIDE SEQUENCE [LARGE SCALE GENOMIC DNA]</scope>
    <source>
        <strain evidence="3">Hungarian</strain>
    </source>
</reference>
<evidence type="ECO:0000256" key="2">
    <source>
        <dbReference type="SAM" id="Phobius"/>
    </source>
</evidence>
<keyword evidence="2" id="KW-0812">Transmembrane</keyword>
<feature type="transmembrane region" description="Helical" evidence="2">
    <location>
        <begin position="198"/>
        <end position="222"/>
    </location>
</feature>